<proteinExistence type="predicted"/>
<accession>A0A1Y2LHF3</accession>
<feature type="region of interest" description="Disordered" evidence="1">
    <location>
        <begin position="373"/>
        <end position="411"/>
    </location>
</feature>
<dbReference type="InParanoid" id="A0A1Y2LHF3"/>
<feature type="compositionally biased region" description="Basic and acidic residues" evidence="1">
    <location>
        <begin position="391"/>
        <end position="402"/>
    </location>
</feature>
<dbReference type="AlphaFoldDB" id="A0A1Y2LHF3"/>
<gene>
    <name evidence="2" type="ORF">B5807_12002</name>
</gene>
<evidence type="ECO:0000313" key="3">
    <source>
        <dbReference type="Proteomes" id="UP000193240"/>
    </source>
</evidence>
<dbReference type="Proteomes" id="UP000193240">
    <property type="component" value="Unassembled WGS sequence"/>
</dbReference>
<organism evidence="2 3">
    <name type="scientific">Epicoccum nigrum</name>
    <name type="common">Soil fungus</name>
    <name type="synonym">Epicoccum purpurascens</name>
    <dbReference type="NCBI Taxonomy" id="105696"/>
    <lineage>
        <taxon>Eukaryota</taxon>
        <taxon>Fungi</taxon>
        <taxon>Dikarya</taxon>
        <taxon>Ascomycota</taxon>
        <taxon>Pezizomycotina</taxon>
        <taxon>Dothideomycetes</taxon>
        <taxon>Pleosporomycetidae</taxon>
        <taxon>Pleosporales</taxon>
        <taxon>Pleosporineae</taxon>
        <taxon>Didymellaceae</taxon>
        <taxon>Epicoccum</taxon>
    </lineage>
</organism>
<keyword evidence="3" id="KW-1185">Reference proteome</keyword>
<evidence type="ECO:0000256" key="1">
    <source>
        <dbReference type="SAM" id="MobiDB-lite"/>
    </source>
</evidence>
<protein>
    <submittedName>
        <fullName evidence="2">Uncharacterized protein</fullName>
    </submittedName>
</protein>
<reference evidence="2 3" key="1">
    <citation type="journal article" date="2017" name="Genome Announc.">
        <title>Genome sequence of the saprophytic ascomycete Epicoccum nigrum ICMP 19927 strain isolated from New Zealand.</title>
        <authorList>
            <person name="Fokin M."/>
            <person name="Fleetwood D."/>
            <person name="Weir B.S."/>
            <person name="Villas-Boas S.G."/>
        </authorList>
    </citation>
    <scope>NUCLEOTIDE SEQUENCE [LARGE SCALE GENOMIC DNA]</scope>
    <source>
        <strain evidence="2 3">ICMP 19927</strain>
    </source>
</reference>
<evidence type="ECO:0000313" key="2">
    <source>
        <dbReference type="EMBL" id="OSS43384.1"/>
    </source>
</evidence>
<name>A0A1Y2LHF3_EPING</name>
<dbReference type="EMBL" id="KZ107867">
    <property type="protein sequence ID" value="OSS43384.1"/>
    <property type="molecule type" value="Genomic_DNA"/>
</dbReference>
<feature type="region of interest" description="Disordered" evidence="1">
    <location>
        <begin position="313"/>
        <end position="351"/>
    </location>
</feature>
<sequence length="575" mass="62269">MLREIIHEIIPHARLVLVPVPALPRKVGDGKRPAALEHERNAPLGDARLRRVRLGRLLELLIRDPVRHHAALEAHAAGLKAIGAAAVVPVDEPHQLRRGVAVEVGGPVRVGGDVPAGGEDEDVGEGRGGIARRGGEHAEDGGVHVVDGDGPDVDELGQVVLVRHVVAVPRHHVEGRVLLPRREEAAPELVHHVPRLALAGCDLVARHGVEEVARVGQPVGAQRPQLGELEPAAPDLEDVAAAGALNVHLEPLPTLDHAELPGLHVQPAELGLHVQRALLGHDAEVAVRVCERAPRHARVARVHVRRQPLAQRGVAGAGERLQPADKVDVPACGDGEGRPGQLRRGDVHPGVEGEEVGLGVRVLGQRRLRFHMTPISKRRQLQPAGQNHVHTRQDKTRQDNTHKPPVRHRRPHPVQPRLLVRVPRRHKRRPRQLLRVQPEPHVARAVLALRDGPRDRLGLVDVVEARHVLVGIVAARAERRDAAVLLRLGPVEDVLVRGCILGGGRHGGGGCVAWRVPGGREGKGRGESREGPRWLISLLLALLWLHTADAPPLWGMWMWGALAGLGDRRDTTPVG</sequence>